<dbReference type="Gene3D" id="1.10.10.10">
    <property type="entry name" value="Winged helix-like DNA-binding domain superfamily/Winged helix DNA-binding domain"/>
    <property type="match status" value="1"/>
</dbReference>
<dbReference type="InterPro" id="IPR011991">
    <property type="entry name" value="ArsR-like_HTH"/>
</dbReference>
<dbReference type="SUPFAM" id="SSF46785">
    <property type="entry name" value="Winged helix' DNA-binding domain"/>
    <property type="match status" value="1"/>
</dbReference>
<dbReference type="Pfam" id="PF12802">
    <property type="entry name" value="MarR_2"/>
    <property type="match status" value="1"/>
</dbReference>
<dbReference type="KEGG" id="dwd:DSCW_39270"/>
<evidence type="ECO:0000256" key="3">
    <source>
        <dbReference type="ARBA" id="ARBA00023163"/>
    </source>
</evidence>
<dbReference type="PANTHER" id="PTHR35790">
    <property type="entry name" value="HTH-TYPE TRANSCRIPTIONAL REGULATOR PCHR"/>
    <property type="match status" value="1"/>
</dbReference>
<evidence type="ECO:0000256" key="2">
    <source>
        <dbReference type="ARBA" id="ARBA00023125"/>
    </source>
</evidence>
<dbReference type="PROSITE" id="PS50995">
    <property type="entry name" value="HTH_MARR_2"/>
    <property type="match status" value="1"/>
</dbReference>
<dbReference type="InterPro" id="IPR052067">
    <property type="entry name" value="Metal_resp_HTH_trans_reg"/>
</dbReference>
<evidence type="ECO:0000313" key="6">
    <source>
        <dbReference type="Proteomes" id="UP000427769"/>
    </source>
</evidence>
<keyword evidence="2" id="KW-0238">DNA-binding</keyword>
<dbReference type="GO" id="GO:0003677">
    <property type="term" value="F:DNA binding"/>
    <property type="evidence" value="ECO:0007669"/>
    <property type="project" value="UniProtKB-KW"/>
</dbReference>
<reference evidence="5 6" key="1">
    <citation type="submission" date="2019-11" db="EMBL/GenBank/DDBJ databases">
        <title>Comparative genomics of hydrocarbon-degrading Desulfosarcina strains.</title>
        <authorList>
            <person name="Watanabe M."/>
            <person name="Kojima H."/>
            <person name="Fukui M."/>
        </authorList>
    </citation>
    <scope>NUCLEOTIDE SEQUENCE [LARGE SCALE GENOMIC DNA]</scope>
    <source>
        <strain evidence="5 6">PP31</strain>
    </source>
</reference>
<sequence length="149" mass="17106">MKKRVIKLSRMLLRVFNKFAQNEKKPRRFGVDELLHPSEIHMVMLIGDNPGGHGAELARIAGVTRGAVSQIIAKLEKKGIVEKIDDPENSLKKVPILTNKGKVAYYAHEQFHEEMDKDLYDYVARLTEEQVAVIENFLRGLEKMADRHR</sequence>
<keyword evidence="6" id="KW-1185">Reference proteome</keyword>
<proteinExistence type="predicted"/>
<evidence type="ECO:0000313" key="5">
    <source>
        <dbReference type="EMBL" id="BBO76510.1"/>
    </source>
</evidence>
<dbReference type="OrthoDB" id="5432536at2"/>
<dbReference type="AlphaFoldDB" id="A0A5K7Z6Y8"/>
<dbReference type="EMBL" id="AP021875">
    <property type="protein sequence ID" value="BBO76510.1"/>
    <property type="molecule type" value="Genomic_DNA"/>
</dbReference>
<organism evidence="5 6">
    <name type="scientific">Desulfosarcina widdelii</name>
    <dbReference type="NCBI Taxonomy" id="947919"/>
    <lineage>
        <taxon>Bacteria</taxon>
        <taxon>Pseudomonadati</taxon>
        <taxon>Thermodesulfobacteriota</taxon>
        <taxon>Desulfobacteria</taxon>
        <taxon>Desulfobacterales</taxon>
        <taxon>Desulfosarcinaceae</taxon>
        <taxon>Desulfosarcina</taxon>
    </lineage>
</organism>
<dbReference type="RefSeq" id="WP_155305332.1">
    <property type="nucleotide sequence ID" value="NZ_AP021875.1"/>
</dbReference>
<dbReference type="GO" id="GO:0003700">
    <property type="term" value="F:DNA-binding transcription factor activity"/>
    <property type="evidence" value="ECO:0007669"/>
    <property type="project" value="InterPro"/>
</dbReference>
<dbReference type="SMART" id="SM00347">
    <property type="entry name" value="HTH_MARR"/>
    <property type="match status" value="1"/>
</dbReference>
<dbReference type="InterPro" id="IPR000835">
    <property type="entry name" value="HTH_MarR-typ"/>
</dbReference>
<dbReference type="PANTHER" id="PTHR35790:SF4">
    <property type="entry name" value="HTH-TYPE TRANSCRIPTIONAL REGULATOR PCHR"/>
    <property type="match status" value="1"/>
</dbReference>
<accession>A0A5K7Z6Y8</accession>
<dbReference type="Proteomes" id="UP000427769">
    <property type="component" value="Chromosome"/>
</dbReference>
<dbReference type="InterPro" id="IPR036390">
    <property type="entry name" value="WH_DNA-bd_sf"/>
</dbReference>
<dbReference type="CDD" id="cd00090">
    <property type="entry name" value="HTH_ARSR"/>
    <property type="match status" value="1"/>
</dbReference>
<protein>
    <submittedName>
        <fullName evidence="5">Transcriptional regulator</fullName>
    </submittedName>
</protein>
<keyword evidence="1" id="KW-0805">Transcription regulation</keyword>
<name>A0A5K7Z6Y8_9BACT</name>
<evidence type="ECO:0000256" key="1">
    <source>
        <dbReference type="ARBA" id="ARBA00023015"/>
    </source>
</evidence>
<keyword evidence="3" id="KW-0804">Transcription</keyword>
<evidence type="ECO:0000259" key="4">
    <source>
        <dbReference type="PROSITE" id="PS50995"/>
    </source>
</evidence>
<gene>
    <name evidence="5" type="ORF">DSCW_39270</name>
</gene>
<feature type="domain" description="HTH marR-type" evidence="4">
    <location>
        <begin position="5"/>
        <end position="143"/>
    </location>
</feature>
<dbReference type="InterPro" id="IPR036388">
    <property type="entry name" value="WH-like_DNA-bd_sf"/>
</dbReference>